<proteinExistence type="predicted"/>
<protein>
    <recommendedName>
        <fullName evidence="4">F-box domain-containing protein</fullName>
    </recommendedName>
</protein>
<feature type="compositionally biased region" description="Basic residues" evidence="1">
    <location>
        <begin position="9"/>
        <end position="23"/>
    </location>
</feature>
<feature type="region of interest" description="Disordered" evidence="1">
    <location>
        <begin position="1"/>
        <end position="33"/>
    </location>
</feature>
<gene>
    <name evidence="2" type="ORF">L227DRAFT_653149</name>
</gene>
<evidence type="ECO:0000256" key="1">
    <source>
        <dbReference type="SAM" id="MobiDB-lite"/>
    </source>
</evidence>
<accession>A0A5C2SAW7</accession>
<dbReference type="Proteomes" id="UP000313359">
    <property type="component" value="Unassembled WGS sequence"/>
</dbReference>
<organism evidence="2 3">
    <name type="scientific">Lentinus tigrinus ALCF2SS1-6</name>
    <dbReference type="NCBI Taxonomy" id="1328759"/>
    <lineage>
        <taxon>Eukaryota</taxon>
        <taxon>Fungi</taxon>
        <taxon>Dikarya</taxon>
        <taxon>Basidiomycota</taxon>
        <taxon>Agaricomycotina</taxon>
        <taxon>Agaricomycetes</taxon>
        <taxon>Polyporales</taxon>
        <taxon>Polyporaceae</taxon>
        <taxon>Lentinus</taxon>
    </lineage>
</organism>
<evidence type="ECO:0000313" key="3">
    <source>
        <dbReference type="Proteomes" id="UP000313359"/>
    </source>
</evidence>
<dbReference type="OrthoDB" id="2758207at2759"/>
<dbReference type="EMBL" id="ML122264">
    <property type="protein sequence ID" value="RPD60903.1"/>
    <property type="molecule type" value="Genomic_DNA"/>
</dbReference>
<dbReference type="SUPFAM" id="SSF52047">
    <property type="entry name" value="RNI-like"/>
    <property type="match status" value="1"/>
</dbReference>
<keyword evidence="3" id="KW-1185">Reference proteome</keyword>
<dbReference type="InterPro" id="IPR032675">
    <property type="entry name" value="LRR_dom_sf"/>
</dbReference>
<name>A0A5C2SAW7_9APHY</name>
<sequence>MAIADPNQAKHRASCSKHYKRPKPTSQARPPHFPNLQVWSDQEEDMATLNHDIFRMVLQELSDMSEFAGPLLAAMTSCRSMYRLGIQVLLDRGVVLESEDAVMSFCSFISSSNYAHASLFRSSLVLHSAYFSSKALDALVEVVRRATRLEAISILDLDVILGSAPELAQALVDLPSLKKLEVDARKPTSALQDLLGTLSARLTHAIIDIESSHGHWPANPLLLLENSFETLQELRLGGATMFPSGWDKISLPNLKDLALIDVRLPSPDILAHTLPRLCNLEICDICWDRDELVDVKMAELRRRDNLLRQEKNGSWPKLESVRGPLEDVFALGLTCPVSKLVIEENGQSNAGWDMLRELLVFTPKLEQLELIIMEESFPPAQPTDTHNAAISSTHMRLWETLSGISSLVGESGCKLKRLELDVHLPCARHACDPFSPTTDIHGVMHPRCPISDGIWRYEVVSDAEKFFRDTPTLSDVRLRLRHHDDAIAVWDCMPLDQVVHIGGLVPTPAEIGEYDL</sequence>
<evidence type="ECO:0000313" key="2">
    <source>
        <dbReference type="EMBL" id="RPD60903.1"/>
    </source>
</evidence>
<evidence type="ECO:0008006" key="4">
    <source>
        <dbReference type="Google" id="ProtNLM"/>
    </source>
</evidence>
<dbReference type="AlphaFoldDB" id="A0A5C2SAW7"/>
<reference evidence="2" key="1">
    <citation type="journal article" date="2018" name="Genome Biol. Evol.">
        <title>Genomics and development of Lentinus tigrinus, a white-rot wood-decaying mushroom with dimorphic fruiting bodies.</title>
        <authorList>
            <person name="Wu B."/>
            <person name="Xu Z."/>
            <person name="Knudson A."/>
            <person name="Carlson A."/>
            <person name="Chen N."/>
            <person name="Kovaka S."/>
            <person name="LaButti K."/>
            <person name="Lipzen A."/>
            <person name="Pennachio C."/>
            <person name="Riley R."/>
            <person name="Schakwitz W."/>
            <person name="Umezawa K."/>
            <person name="Ohm R.A."/>
            <person name="Grigoriev I.V."/>
            <person name="Nagy L.G."/>
            <person name="Gibbons J."/>
            <person name="Hibbett D."/>
        </authorList>
    </citation>
    <scope>NUCLEOTIDE SEQUENCE [LARGE SCALE GENOMIC DNA]</scope>
    <source>
        <strain evidence="2">ALCF2SS1-6</strain>
    </source>
</reference>
<dbReference type="Gene3D" id="3.80.10.10">
    <property type="entry name" value="Ribonuclease Inhibitor"/>
    <property type="match status" value="1"/>
</dbReference>